<feature type="domain" description="C2H2-type" evidence="8">
    <location>
        <begin position="428"/>
        <end position="456"/>
    </location>
</feature>
<dbReference type="Gene3D" id="1.10.10.60">
    <property type="entry name" value="Homeodomain-like"/>
    <property type="match status" value="1"/>
</dbReference>
<evidence type="ECO:0000259" key="8">
    <source>
        <dbReference type="PROSITE" id="PS50157"/>
    </source>
</evidence>
<keyword evidence="3 5" id="KW-0539">Nucleus</keyword>
<dbReference type="GO" id="GO:0003677">
    <property type="term" value="F:DNA binding"/>
    <property type="evidence" value="ECO:0007669"/>
    <property type="project" value="UniProtKB-UniRule"/>
</dbReference>
<dbReference type="VEuPathDB" id="FungiDB:ACLA_093710"/>
<accession>A1CFM3</accession>
<sequence>MDDLNHPSSRPFPSGSAQNGARSIWSGPCETLDAAGWNNHSLANNEDSTFGANPLDDVNFLASGSASEGWLDGASANVPGTPGLWSLELGHLDDPSPALVSSNDLDLRPDLQATGAASNQPTFSNVTQWLDGSYRPEQPCSHCRRHRLQCLIIRTAPANPNPEAACSSCVALFRVCSLARGEKRQPSRFETLSPVMGHLHGLPEFAEAEGNGHEALEPLPTSRGEGKESKQFVRRGVRILKEWFSDNQEFPYPSEDEKVRLIRETGFSRRRLSTWFANARRRQKQRSDPAPSAQIYRSGSPMPTSTLASLTPMERWQASPPEDESVPSAAIENAIASAGDPFAPNTDHLQADEAMFETFLNLEETSSHLSSSLSSLGSRHSESSTGSASSAWSHRSGESMLPFPFHPPRPQAKRRRARSRLPSDEGQYQCTFCTQSFKKKHDWIRHEKSVHLRLDSWVCTPDVSQLRPDPARLDCRFCEQSALPQDHWVDHEFEVCAQKPLADRSFSRKDYLWQHLRKFHGCTKLPVDSLDLWRGAASEVQSRCGFCNATLPTWTVRGDHLAQHFKDGYRMHQWTGDWGLDSDVLGALQNAVLPSNRCMANSEHPVST</sequence>
<organism evidence="9 10">
    <name type="scientific">Aspergillus clavatus (strain ATCC 1007 / CBS 513.65 / DSM 816 / NCTC 3887 / NRRL 1 / QM 1276 / 107)</name>
    <dbReference type="NCBI Taxonomy" id="344612"/>
    <lineage>
        <taxon>Eukaryota</taxon>
        <taxon>Fungi</taxon>
        <taxon>Dikarya</taxon>
        <taxon>Ascomycota</taxon>
        <taxon>Pezizomycotina</taxon>
        <taxon>Eurotiomycetes</taxon>
        <taxon>Eurotiomycetidae</taxon>
        <taxon>Eurotiales</taxon>
        <taxon>Aspergillaceae</taxon>
        <taxon>Aspergillus</taxon>
        <taxon>Aspergillus subgen. Fumigati</taxon>
    </lineage>
</organism>
<evidence type="ECO:0000256" key="4">
    <source>
        <dbReference type="PROSITE-ProRule" id="PRU00042"/>
    </source>
</evidence>
<feature type="region of interest" description="Disordered" evidence="6">
    <location>
        <begin position="1"/>
        <end position="25"/>
    </location>
</feature>
<dbReference type="GeneID" id="4704860"/>
<dbReference type="KEGG" id="act:ACLA_093710"/>
<dbReference type="eggNOG" id="KOG0773">
    <property type="taxonomic scope" value="Eukaryota"/>
</dbReference>
<feature type="domain" description="Homeobox" evidence="7">
    <location>
        <begin position="223"/>
        <end position="286"/>
    </location>
</feature>
<evidence type="ECO:0000256" key="5">
    <source>
        <dbReference type="PROSITE-ProRule" id="PRU00108"/>
    </source>
</evidence>
<keyword evidence="1 5" id="KW-0238">DNA-binding</keyword>
<keyword evidence="4" id="KW-0479">Metal-binding</keyword>
<dbReference type="InterPro" id="IPR050224">
    <property type="entry name" value="TALE_homeobox"/>
</dbReference>
<dbReference type="InterPro" id="IPR008422">
    <property type="entry name" value="KN_HD"/>
</dbReference>
<dbReference type="EMBL" id="DS027052">
    <property type="protein sequence ID" value="EAW11672.1"/>
    <property type="molecule type" value="Genomic_DNA"/>
</dbReference>
<dbReference type="Gene3D" id="3.30.160.60">
    <property type="entry name" value="Classic Zinc Finger"/>
    <property type="match status" value="1"/>
</dbReference>
<evidence type="ECO:0000313" key="10">
    <source>
        <dbReference type="Proteomes" id="UP000006701"/>
    </source>
</evidence>
<dbReference type="PROSITE" id="PS50157">
    <property type="entry name" value="ZINC_FINGER_C2H2_2"/>
    <property type="match status" value="1"/>
</dbReference>
<feature type="region of interest" description="Disordered" evidence="6">
    <location>
        <begin position="278"/>
        <end position="307"/>
    </location>
</feature>
<keyword evidence="2 5" id="KW-0371">Homeobox</keyword>
<keyword evidence="10" id="KW-1185">Reference proteome</keyword>
<evidence type="ECO:0000256" key="1">
    <source>
        <dbReference type="ARBA" id="ARBA00023125"/>
    </source>
</evidence>
<dbReference type="OrthoDB" id="10056939at2759"/>
<dbReference type="PROSITE" id="PS50071">
    <property type="entry name" value="HOMEOBOX_2"/>
    <property type="match status" value="1"/>
</dbReference>
<feature type="compositionally biased region" description="Polar residues" evidence="6">
    <location>
        <begin position="295"/>
        <end position="307"/>
    </location>
</feature>
<keyword evidence="4" id="KW-0862">Zinc</keyword>
<dbReference type="SMART" id="SM00355">
    <property type="entry name" value="ZnF_C2H2"/>
    <property type="match status" value="2"/>
</dbReference>
<feature type="region of interest" description="Disordered" evidence="6">
    <location>
        <begin position="371"/>
        <end position="423"/>
    </location>
</feature>
<dbReference type="GO" id="GO:0008270">
    <property type="term" value="F:zinc ion binding"/>
    <property type="evidence" value="ECO:0007669"/>
    <property type="project" value="UniProtKB-KW"/>
</dbReference>
<dbReference type="HOGENOM" id="CLU_020539_0_0_1"/>
<dbReference type="InterPro" id="IPR001356">
    <property type="entry name" value="HD"/>
</dbReference>
<dbReference type="SUPFAM" id="SSF46689">
    <property type="entry name" value="Homeodomain-like"/>
    <property type="match status" value="1"/>
</dbReference>
<dbReference type="InterPro" id="IPR013087">
    <property type="entry name" value="Znf_C2H2_type"/>
</dbReference>
<evidence type="ECO:0000256" key="2">
    <source>
        <dbReference type="ARBA" id="ARBA00023155"/>
    </source>
</evidence>
<name>A1CFM3_ASPCL</name>
<feature type="DNA-binding region" description="Homeobox" evidence="5">
    <location>
        <begin position="225"/>
        <end position="287"/>
    </location>
</feature>
<protein>
    <submittedName>
        <fullName evidence="9">Homeobox and C2H2 transcription factor, putative</fullName>
    </submittedName>
</protein>
<gene>
    <name evidence="9" type="ORF">ACLA_093710</name>
</gene>
<dbReference type="AlphaFoldDB" id="A1CFM3"/>
<reference evidence="9 10" key="1">
    <citation type="journal article" date="2008" name="PLoS Genet.">
        <title>Genomic islands in the pathogenic filamentous fungus Aspergillus fumigatus.</title>
        <authorList>
            <person name="Fedorova N.D."/>
            <person name="Khaldi N."/>
            <person name="Joardar V.S."/>
            <person name="Maiti R."/>
            <person name="Amedeo P."/>
            <person name="Anderson M.J."/>
            <person name="Crabtree J."/>
            <person name="Silva J.C."/>
            <person name="Badger J.H."/>
            <person name="Albarraq A."/>
            <person name="Angiuoli S."/>
            <person name="Bussey H."/>
            <person name="Bowyer P."/>
            <person name="Cotty P.J."/>
            <person name="Dyer P.S."/>
            <person name="Egan A."/>
            <person name="Galens K."/>
            <person name="Fraser-Liggett C.M."/>
            <person name="Haas B.J."/>
            <person name="Inman J.M."/>
            <person name="Kent R."/>
            <person name="Lemieux S."/>
            <person name="Malavazi I."/>
            <person name="Orvis J."/>
            <person name="Roemer T."/>
            <person name="Ronning C.M."/>
            <person name="Sundaram J.P."/>
            <person name="Sutton G."/>
            <person name="Turner G."/>
            <person name="Venter J.C."/>
            <person name="White O.R."/>
            <person name="Whitty B.R."/>
            <person name="Youngman P."/>
            <person name="Wolfe K.H."/>
            <person name="Goldman G.H."/>
            <person name="Wortman J.R."/>
            <person name="Jiang B."/>
            <person name="Denning D.W."/>
            <person name="Nierman W.C."/>
        </authorList>
    </citation>
    <scope>NUCLEOTIDE SEQUENCE [LARGE SCALE GENOMIC DNA]</scope>
    <source>
        <strain evidence="10">ATCC 1007 / CBS 513.65 / DSM 816 / NCTC 3887 / NRRL 1</strain>
    </source>
</reference>
<evidence type="ECO:0000256" key="6">
    <source>
        <dbReference type="SAM" id="MobiDB-lite"/>
    </source>
</evidence>
<evidence type="ECO:0000256" key="3">
    <source>
        <dbReference type="ARBA" id="ARBA00023242"/>
    </source>
</evidence>
<dbReference type="RefSeq" id="XP_001273098.1">
    <property type="nucleotide sequence ID" value="XM_001273097.1"/>
</dbReference>
<dbReference type="Pfam" id="PF05920">
    <property type="entry name" value="Homeobox_KN"/>
    <property type="match status" value="1"/>
</dbReference>
<dbReference type="OMA" id="LDSWVCT"/>
<dbReference type="Proteomes" id="UP000006701">
    <property type="component" value="Unassembled WGS sequence"/>
</dbReference>
<dbReference type="CDD" id="cd00086">
    <property type="entry name" value="homeodomain"/>
    <property type="match status" value="1"/>
</dbReference>
<dbReference type="InterPro" id="IPR009057">
    <property type="entry name" value="Homeodomain-like_sf"/>
</dbReference>
<dbReference type="GO" id="GO:0005634">
    <property type="term" value="C:nucleus"/>
    <property type="evidence" value="ECO:0007669"/>
    <property type="project" value="UniProtKB-SubCell"/>
</dbReference>
<evidence type="ECO:0000313" key="9">
    <source>
        <dbReference type="EMBL" id="EAW11672.1"/>
    </source>
</evidence>
<dbReference type="PANTHER" id="PTHR11850">
    <property type="entry name" value="HOMEOBOX PROTEIN TRANSCRIPTION FACTORS"/>
    <property type="match status" value="1"/>
</dbReference>
<comment type="subcellular location">
    <subcellularLocation>
        <location evidence="5">Nucleus</location>
    </subcellularLocation>
</comment>
<proteinExistence type="predicted"/>
<evidence type="ECO:0000259" key="7">
    <source>
        <dbReference type="PROSITE" id="PS50071"/>
    </source>
</evidence>
<keyword evidence="4" id="KW-0863">Zinc-finger</keyword>
<dbReference type="PROSITE" id="PS00028">
    <property type="entry name" value="ZINC_FINGER_C2H2_1"/>
    <property type="match status" value="1"/>
</dbReference>
<dbReference type="SMART" id="SM00389">
    <property type="entry name" value="HOX"/>
    <property type="match status" value="1"/>
</dbReference>
<dbReference type="GO" id="GO:0006355">
    <property type="term" value="P:regulation of DNA-templated transcription"/>
    <property type="evidence" value="ECO:0007669"/>
    <property type="project" value="InterPro"/>
</dbReference>
<feature type="compositionally biased region" description="Low complexity" evidence="6">
    <location>
        <begin position="371"/>
        <end position="394"/>
    </location>
</feature>